<evidence type="ECO:0000313" key="3">
    <source>
        <dbReference type="EMBL" id="SCP95052.1"/>
    </source>
</evidence>
<dbReference type="EMBL" id="FMKA01000001">
    <property type="protein sequence ID" value="SCP95052.1"/>
    <property type="molecule type" value="Genomic_DNA"/>
</dbReference>
<evidence type="ECO:0000256" key="1">
    <source>
        <dbReference type="ARBA" id="ARBA00022490"/>
    </source>
</evidence>
<dbReference type="Gene3D" id="1.10.287.540">
    <property type="entry name" value="Helix hairpin bin"/>
    <property type="match status" value="1"/>
</dbReference>
<name>A0A1D3TNW6_9FIRM</name>
<dbReference type="HAMAP" id="MF_01103">
    <property type="entry name" value="UPF0291"/>
    <property type="match status" value="1"/>
</dbReference>
<dbReference type="GO" id="GO:0005737">
    <property type="term" value="C:cytoplasm"/>
    <property type="evidence" value="ECO:0007669"/>
    <property type="project" value="UniProtKB-SubCell"/>
</dbReference>
<accession>A0A1D3TNW6</accession>
<dbReference type="PANTHER" id="PTHR37300:SF1">
    <property type="entry name" value="UPF0291 PROTEIN YNZC"/>
    <property type="match status" value="1"/>
</dbReference>
<gene>
    <name evidence="3" type="ORF">SAMN05421730_1001273</name>
</gene>
<dbReference type="STRING" id="1619234.SAMN05421730_1001273"/>
<organism evidence="3 4">
    <name type="scientific">Anaerobium acetethylicum</name>
    <dbReference type="NCBI Taxonomy" id="1619234"/>
    <lineage>
        <taxon>Bacteria</taxon>
        <taxon>Bacillati</taxon>
        <taxon>Bacillota</taxon>
        <taxon>Clostridia</taxon>
        <taxon>Lachnospirales</taxon>
        <taxon>Lachnospiraceae</taxon>
        <taxon>Anaerobium</taxon>
    </lineage>
</organism>
<comment type="similarity">
    <text evidence="2">Belongs to the UPF0291 family.</text>
</comment>
<sequence length="73" mass="8146">MNESKITRINELYRKAKAEGLTAEETKEQADLRREYVESVKCSLRGQLNNVSIQNPDGTIVDLGKKHAGKTGN</sequence>
<comment type="subcellular location">
    <subcellularLocation>
        <location evidence="2">Cytoplasm</location>
    </subcellularLocation>
</comment>
<evidence type="ECO:0000256" key="2">
    <source>
        <dbReference type="HAMAP-Rule" id="MF_01103"/>
    </source>
</evidence>
<reference evidence="3 4" key="1">
    <citation type="submission" date="2016-09" db="EMBL/GenBank/DDBJ databases">
        <authorList>
            <person name="Capua I."/>
            <person name="De Benedictis P."/>
            <person name="Joannis T."/>
            <person name="Lombin L.H."/>
            <person name="Cattoli G."/>
        </authorList>
    </citation>
    <scope>NUCLEOTIDE SEQUENCE [LARGE SCALE GENOMIC DNA]</scope>
    <source>
        <strain evidence="3 4">GluBS11</strain>
    </source>
</reference>
<proteinExistence type="inferred from homology"/>
<dbReference type="PANTHER" id="PTHR37300">
    <property type="entry name" value="UPF0291 PROTEIN CBO2609/CLC_2481"/>
    <property type="match status" value="1"/>
</dbReference>
<dbReference type="Pfam" id="PF05979">
    <property type="entry name" value="DUF896"/>
    <property type="match status" value="1"/>
</dbReference>
<dbReference type="SUPFAM" id="SSF158221">
    <property type="entry name" value="YnzC-like"/>
    <property type="match status" value="1"/>
</dbReference>
<dbReference type="OrthoDB" id="390105at2"/>
<evidence type="ECO:0000313" key="4">
    <source>
        <dbReference type="Proteomes" id="UP000199315"/>
    </source>
</evidence>
<dbReference type="RefSeq" id="WP_091228975.1">
    <property type="nucleotide sequence ID" value="NZ_FMKA01000001.1"/>
</dbReference>
<keyword evidence="4" id="KW-1185">Reference proteome</keyword>
<keyword evidence="1 2" id="KW-0963">Cytoplasm</keyword>
<dbReference type="Proteomes" id="UP000199315">
    <property type="component" value="Unassembled WGS sequence"/>
</dbReference>
<protein>
    <recommendedName>
        <fullName evidence="2">UPF0291 protein SAMN05421730_1001273</fullName>
    </recommendedName>
</protein>
<dbReference type="InterPro" id="IPR009242">
    <property type="entry name" value="DUF896"/>
</dbReference>
<dbReference type="AlphaFoldDB" id="A0A1D3TNW6"/>